<gene>
    <name evidence="2" type="ORF">NX02_28660</name>
</gene>
<keyword evidence="3" id="KW-1185">Reference proteome</keyword>
<organism evidence="2 3">
    <name type="scientific">Sphingomonas sanxanigenens DSM 19645 = NX02</name>
    <dbReference type="NCBI Taxonomy" id="1123269"/>
    <lineage>
        <taxon>Bacteria</taxon>
        <taxon>Pseudomonadati</taxon>
        <taxon>Pseudomonadota</taxon>
        <taxon>Alphaproteobacteria</taxon>
        <taxon>Sphingomonadales</taxon>
        <taxon>Sphingomonadaceae</taxon>
        <taxon>Sphingomonas</taxon>
    </lineage>
</organism>
<evidence type="ECO:0000313" key="2">
    <source>
        <dbReference type="EMBL" id="AHE57311.1"/>
    </source>
</evidence>
<dbReference type="NCBIfam" id="TIGR01841">
    <property type="entry name" value="phasin"/>
    <property type="match status" value="1"/>
</dbReference>
<protein>
    <recommendedName>
        <fullName evidence="1">Phasin domain-containing protein</fullName>
    </recommendedName>
</protein>
<dbReference type="KEGG" id="ssan:NX02_28660"/>
<dbReference type="EMBL" id="CP006644">
    <property type="protein sequence ID" value="AHE57311.1"/>
    <property type="molecule type" value="Genomic_DNA"/>
</dbReference>
<dbReference type="eggNOG" id="COG5490">
    <property type="taxonomic scope" value="Bacteria"/>
</dbReference>
<reference evidence="2 3" key="1">
    <citation type="submission" date="2013-07" db="EMBL/GenBank/DDBJ databases">
        <title>Completed genome of Sphingomonas sanxanigenens NX02.</title>
        <authorList>
            <person name="Ma T."/>
            <person name="Huang H."/>
            <person name="Wu M."/>
            <person name="Li X."/>
            <person name="Li G."/>
        </authorList>
    </citation>
    <scope>NUCLEOTIDE SEQUENCE [LARGE SCALE GENOMIC DNA]</scope>
    <source>
        <strain evidence="2 3">NX02</strain>
    </source>
</reference>
<dbReference type="InterPro" id="IPR010127">
    <property type="entry name" value="Phasin_subfam-1"/>
</dbReference>
<dbReference type="Proteomes" id="UP000018851">
    <property type="component" value="Chromosome"/>
</dbReference>
<dbReference type="STRING" id="1123269.NX02_28660"/>
<feature type="domain" description="Phasin" evidence="1">
    <location>
        <begin position="39"/>
        <end position="134"/>
    </location>
</feature>
<accession>W0AJJ1</accession>
<evidence type="ECO:0000259" key="1">
    <source>
        <dbReference type="Pfam" id="PF09361"/>
    </source>
</evidence>
<sequence length="146" mass="15845">MNETVAKVEETTQKLFGDMKERASAAYAKSSKLAEEGVEYHKANLEALVESTKLAAKNAETLGQDAAEYGRKSFESATAALKGFASAKTPTELFKLQSDYAKSSFDAFVAEASKASETWLKVTNEVFQPISSRISVTVEKMKTSAL</sequence>
<dbReference type="HOGENOM" id="CLU_098537_2_0_5"/>
<name>W0AJJ1_9SPHN</name>
<dbReference type="Pfam" id="PF09361">
    <property type="entry name" value="Phasin_2"/>
    <property type="match status" value="1"/>
</dbReference>
<dbReference type="InterPro" id="IPR018968">
    <property type="entry name" value="Phasin"/>
</dbReference>
<evidence type="ECO:0000313" key="3">
    <source>
        <dbReference type="Proteomes" id="UP000018851"/>
    </source>
</evidence>
<proteinExistence type="predicted"/>
<dbReference type="AlphaFoldDB" id="W0AJJ1"/>
<dbReference type="PATRIC" id="fig|1123269.5.peg.5630"/>